<dbReference type="Gene3D" id="2.60.40.1080">
    <property type="match status" value="1"/>
</dbReference>
<dbReference type="PROSITE" id="PS50022">
    <property type="entry name" value="FA58C_3"/>
    <property type="match status" value="1"/>
</dbReference>
<dbReference type="SMART" id="SM00635">
    <property type="entry name" value="BID_2"/>
    <property type="match status" value="1"/>
</dbReference>
<dbReference type="InterPro" id="IPR036116">
    <property type="entry name" value="FN3_sf"/>
</dbReference>
<dbReference type="InterPro" id="IPR003961">
    <property type="entry name" value="FN3_dom"/>
</dbReference>
<dbReference type="Gene3D" id="2.60.120.260">
    <property type="entry name" value="Galactose-binding domain-like"/>
    <property type="match status" value="1"/>
</dbReference>
<dbReference type="Pfam" id="PF00041">
    <property type="entry name" value="fn3"/>
    <property type="match status" value="1"/>
</dbReference>
<comment type="caution">
    <text evidence="3">The sequence shown here is derived from an EMBL/GenBank/DDBJ whole genome shotgun (WGS) entry which is preliminary data.</text>
</comment>
<dbReference type="Pfam" id="PF02368">
    <property type="entry name" value="Big_2"/>
    <property type="match status" value="1"/>
</dbReference>
<dbReference type="CDD" id="cd00063">
    <property type="entry name" value="FN3"/>
    <property type="match status" value="1"/>
</dbReference>
<dbReference type="GO" id="GO:0016747">
    <property type="term" value="F:acyltransferase activity, transferring groups other than amino-acyl groups"/>
    <property type="evidence" value="ECO:0007669"/>
    <property type="project" value="TreeGrafter"/>
</dbReference>
<dbReference type="InterPro" id="IPR050583">
    <property type="entry name" value="Mycobacterial_A85_antigen"/>
</dbReference>
<dbReference type="PANTHER" id="PTHR48098:SF1">
    <property type="entry name" value="DIACYLGLYCEROL ACYLTRANSFERASE_MYCOLYLTRANSFERASE AG85A"/>
    <property type="match status" value="1"/>
</dbReference>
<feature type="domain" description="F5/8 type C" evidence="1">
    <location>
        <begin position="15"/>
        <end position="155"/>
    </location>
</feature>
<evidence type="ECO:0000313" key="3">
    <source>
        <dbReference type="EMBL" id="PHN07885.1"/>
    </source>
</evidence>
<reference evidence="3 4" key="1">
    <citation type="submission" date="2017-10" db="EMBL/GenBank/DDBJ databases">
        <title>The draft genome sequence of Lewinella nigricans NBRC 102662.</title>
        <authorList>
            <person name="Wang K."/>
        </authorList>
    </citation>
    <scope>NUCLEOTIDE SEQUENCE [LARGE SCALE GENOMIC DNA]</scope>
    <source>
        <strain evidence="3 4">NBRC 102662</strain>
    </source>
</reference>
<dbReference type="Gene3D" id="2.60.40.10">
    <property type="entry name" value="Immunoglobulins"/>
    <property type="match status" value="1"/>
</dbReference>
<dbReference type="SUPFAM" id="SSF49265">
    <property type="entry name" value="Fibronectin type III"/>
    <property type="match status" value="1"/>
</dbReference>
<dbReference type="SUPFAM" id="SSF53474">
    <property type="entry name" value="alpha/beta-Hydrolases"/>
    <property type="match status" value="1"/>
</dbReference>
<evidence type="ECO:0000259" key="1">
    <source>
        <dbReference type="PROSITE" id="PS50022"/>
    </source>
</evidence>
<protein>
    <recommendedName>
        <fullName evidence="5">F5/8 type C domain-containing protein</fullName>
    </recommendedName>
</protein>
<feature type="domain" description="Fibronectin type-III" evidence="2">
    <location>
        <begin position="442"/>
        <end position="528"/>
    </location>
</feature>
<dbReference type="Pfam" id="PF00754">
    <property type="entry name" value="F5_F8_type_C"/>
    <property type="match status" value="1"/>
</dbReference>
<dbReference type="InterPro" id="IPR013783">
    <property type="entry name" value="Ig-like_fold"/>
</dbReference>
<dbReference type="RefSeq" id="WP_099148674.1">
    <property type="nucleotide sequence ID" value="NZ_PDUD01000004.1"/>
</dbReference>
<evidence type="ECO:0000259" key="2">
    <source>
        <dbReference type="PROSITE" id="PS50853"/>
    </source>
</evidence>
<dbReference type="Proteomes" id="UP000223913">
    <property type="component" value="Unassembled WGS sequence"/>
</dbReference>
<organism evidence="3 4">
    <name type="scientific">Flavilitoribacter nigricans (strain ATCC 23147 / DSM 23189 / NBRC 102662 / NCIMB 1420 / SS-2)</name>
    <name type="common">Lewinella nigricans</name>
    <dbReference type="NCBI Taxonomy" id="1122177"/>
    <lineage>
        <taxon>Bacteria</taxon>
        <taxon>Pseudomonadati</taxon>
        <taxon>Bacteroidota</taxon>
        <taxon>Saprospiria</taxon>
        <taxon>Saprospirales</taxon>
        <taxon>Lewinellaceae</taxon>
        <taxon>Flavilitoribacter</taxon>
    </lineage>
</organism>
<dbReference type="EMBL" id="PDUD01000004">
    <property type="protein sequence ID" value="PHN07885.1"/>
    <property type="molecule type" value="Genomic_DNA"/>
</dbReference>
<dbReference type="InterPro" id="IPR008979">
    <property type="entry name" value="Galactose-bd-like_sf"/>
</dbReference>
<gene>
    <name evidence="3" type="ORF">CRP01_03795</name>
</gene>
<proteinExistence type="predicted"/>
<dbReference type="Gene3D" id="3.40.50.1820">
    <property type="entry name" value="alpha/beta hydrolase"/>
    <property type="match status" value="1"/>
</dbReference>
<dbReference type="AlphaFoldDB" id="A0A2D0NHC3"/>
<dbReference type="PROSITE" id="PS50853">
    <property type="entry name" value="FN3"/>
    <property type="match status" value="1"/>
</dbReference>
<evidence type="ECO:0000313" key="4">
    <source>
        <dbReference type="Proteomes" id="UP000223913"/>
    </source>
</evidence>
<dbReference type="SUPFAM" id="SSF49373">
    <property type="entry name" value="Invasin/intimin cell-adhesion fragments"/>
    <property type="match status" value="1"/>
</dbReference>
<sequence>MSLKYGFLSGLALLLGLNGLWAQHSSLTNLALHRPAFASNESGFETPANRITDGNDTSLWGAGVRPAWIYVDLGRTLSFTEVIIQWHQTAFPENYLVEASDDCLVWESLYRVFGNDGTPDTIGFNARRARYLRVLADGPGLKTGTAIYELQILGPPVDDCTRPLRGITLLNPIRNALNPGDTYQLRAALQPVDYCDQSLRWSSSDPNVATVDESGRVTALAPGSSRLTVESFDGTFSDTCRLEVANDHIKVWQLSGDYGIIQAENAQIAQYGDRSWTIFRDAPGFSGTGYARFQGPSMWPEPRSAYDDIPNHRKLTFYVQIPDSSVYYYSIYTYHEKFDGDNDYWRSINWDFWRKTGNNLEKQWSWAGGPCGWYRIEGPGPHSIEIAGRSNGMGIDRIAFYRPEVSPEPDSCRGDLQDFRWAQDTREMSSTFVSDKVAPGTPRLNPEDSEITDSQIRVRWRGVRDDIRLAGYLVYLNDQLIQRLPAAETNYRFVGLDPGQDYTVAVEAVDWVGNRSRSEAITLRTPAANAPDTFALLLDLVDELAARESRPLFRHHFESIARISRDTAHGFGVSEADREAAAAVFRFLQDEGAQWETYAAGPRPLMMAFPSPSDGLDSYYWLFLPRDFDPNRKDYPLYFELHGSGGGRNNNPRKMLYQPLQPQIKGVPSQGYRKEGIYVLPWGRGDRGYRDQAETDIFEVLADVDRRFPTDPARQYLYGFSMGGAGTFRIAQKSLDRWAAIGVYSGAMRNPTLEEAKLFQEIPVWMTWGEEETRLTEVNRKLKDLFETAGVELKWTEVKGVGHRYLGEYQEDLMEWLKEHRKDN</sequence>
<dbReference type="OrthoDB" id="9764953at2"/>
<dbReference type="SMART" id="SM00060">
    <property type="entry name" value="FN3"/>
    <property type="match status" value="1"/>
</dbReference>
<keyword evidence="4" id="KW-1185">Reference proteome</keyword>
<name>A0A2D0NHC3_FLAN2</name>
<accession>A0A2D0NHC3</accession>
<dbReference type="InterPro" id="IPR000421">
    <property type="entry name" value="FA58C"/>
</dbReference>
<dbReference type="PANTHER" id="PTHR48098">
    <property type="entry name" value="ENTEROCHELIN ESTERASE-RELATED"/>
    <property type="match status" value="1"/>
</dbReference>
<evidence type="ECO:0008006" key="5">
    <source>
        <dbReference type="Google" id="ProtNLM"/>
    </source>
</evidence>
<dbReference type="SUPFAM" id="SSF49785">
    <property type="entry name" value="Galactose-binding domain-like"/>
    <property type="match status" value="1"/>
</dbReference>
<dbReference type="InterPro" id="IPR008964">
    <property type="entry name" value="Invasin/intimin_cell_adhesion"/>
</dbReference>
<dbReference type="InterPro" id="IPR029058">
    <property type="entry name" value="AB_hydrolase_fold"/>
</dbReference>
<dbReference type="InterPro" id="IPR003343">
    <property type="entry name" value="Big_2"/>
</dbReference>